<dbReference type="Proteomes" id="UP000265520">
    <property type="component" value="Unassembled WGS sequence"/>
</dbReference>
<name>A0A392PRA0_9FABA</name>
<sequence length="60" mass="7242">TRFLRKNVKFWHTVKKKLPPPPKRKKEKGKALMRWLDMFKWNPKDIEHGVKDDSLKEAPS</sequence>
<evidence type="ECO:0000313" key="2">
    <source>
        <dbReference type="Proteomes" id="UP000265520"/>
    </source>
</evidence>
<protein>
    <submittedName>
        <fullName evidence="1">Uncharacterized protein</fullName>
    </submittedName>
</protein>
<keyword evidence="2" id="KW-1185">Reference proteome</keyword>
<comment type="caution">
    <text evidence="1">The sequence shown here is derived from an EMBL/GenBank/DDBJ whole genome shotgun (WGS) entry which is preliminary data.</text>
</comment>
<feature type="non-terminal residue" evidence="1">
    <location>
        <position position="1"/>
    </location>
</feature>
<reference evidence="1 2" key="1">
    <citation type="journal article" date="2018" name="Front. Plant Sci.">
        <title>Red Clover (Trifolium pratense) and Zigzag Clover (T. medium) - A Picture of Genomic Similarities and Differences.</title>
        <authorList>
            <person name="Dluhosova J."/>
            <person name="Istvanek J."/>
            <person name="Nedelnik J."/>
            <person name="Repkova J."/>
        </authorList>
    </citation>
    <scope>NUCLEOTIDE SEQUENCE [LARGE SCALE GENOMIC DNA]</scope>
    <source>
        <strain evidence="2">cv. 10/8</strain>
        <tissue evidence="1">Leaf</tissue>
    </source>
</reference>
<accession>A0A392PRA0</accession>
<proteinExistence type="predicted"/>
<dbReference type="AlphaFoldDB" id="A0A392PRA0"/>
<evidence type="ECO:0000313" key="1">
    <source>
        <dbReference type="EMBL" id="MCI14618.1"/>
    </source>
</evidence>
<dbReference type="EMBL" id="LXQA010093117">
    <property type="protein sequence ID" value="MCI14618.1"/>
    <property type="molecule type" value="Genomic_DNA"/>
</dbReference>
<organism evidence="1 2">
    <name type="scientific">Trifolium medium</name>
    <dbReference type="NCBI Taxonomy" id="97028"/>
    <lineage>
        <taxon>Eukaryota</taxon>
        <taxon>Viridiplantae</taxon>
        <taxon>Streptophyta</taxon>
        <taxon>Embryophyta</taxon>
        <taxon>Tracheophyta</taxon>
        <taxon>Spermatophyta</taxon>
        <taxon>Magnoliopsida</taxon>
        <taxon>eudicotyledons</taxon>
        <taxon>Gunneridae</taxon>
        <taxon>Pentapetalae</taxon>
        <taxon>rosids</taxon>
        <taxon>fabids</taxon>
        <taxon>Fabales</taxon>
        <taxon>Fabaceae</taxon>
        <taxon>Papilionoideae</taxon>
        <taxon>50 kb inversion clade</taxon>
        <taxon>NPAAA clade</taxon>
        <taxon>Hologalegina</taxon>
        <taxon>IRL clade</taxon>
        <taxon>Trifolieae</taxon>
        <taxon>Trifolium</taxon>
    </lineage>
</organism>